<evidence type="ECO:0000313" key="3">
    <source>
        <dbReference type="Proteomes" id="UP000626554"/>
    </source>
</evidence>
<evidence type="ECO:0000313" key="2">
    <source>
        <dbReference type="EMBL" id="NVO83743.1"/>
    </source>
</evidence>
<evidence type="ECO:0008006" key="4">
    <source>
        <dbReference type="Google" id="ProtNLM"/>
    </source>
</evidence>
<organism evidence="2 3">
    <name type="scientific">Hymenobacter terrestris</name>
    <dbReference type="NCBI Taxonomy" id="2748310"/>
    <lineage>
        <taxon>Bacteria</taxon>
        <taxon>Pseudomonadati</taxon>
        <taxon>Bacteroidota</taxon>
        <taxon>Cytophagia</taxon>
        <taxon>Cytophagales</taxon>
        <taxon>Hymenobacteraceae</taxon>
        <taxon>Hymenobacter</taxon>
    </lineage>
</organism>
<name>A0ABX2PYV5_9BACT</name>
<dbReference type="Proteomes" id="UP000626554">
    <property type="component" value="Unassembled WGS sequence"/>
</dbReference>
<proteinExistence type="predicted"/>
<feature type="signal peptide" evidence="1">
    <location>
        <begin position="1"/>
        <end position="25"/>
    </location>
</feature>
<keyword evidence="3" id="KW-1185">Reference proteome</keyword>
<protein>
    <recommendedName>
        <fullName evidence="4">DUF3887 domain-containing protein</fullName>
    </recommendedName>
</protein>
<accession>A0ABX2PYV5</accession>
<gene>
    <name evidence="2" type="ORF">HW556_02505</name>
</gene>
<feature type="chain" id="PRO_5046050646" description="DUF3887 domain-containing protein" evidence="1">
    <location>
        <begin position="26"/>
        <end position="146"/>
    </location>
</feature>
<sequence>MQARIGILTSALLTAGLLLATPGMAQQRTSSQVQVARQFWLAAVGQEWRPAYRRLTPAAQATMSPQQFRQSIRQLRDPIRRFGPAIDLYKMGFRLRETAVPETFVTYSFRADTLAVRPHFQLHVSFQDSAGRLVQSFRVVQSTSSP</sequence>
<reference evidence="2 3" key="1">
    <citation type="submission" date="2020-05" db="EMBL/GenBank/DDBJ databases">
        <title>Hymenobacter terrestris sp. nov. and Hymenobacter lapidiphilus sp. nov., isolated from regoliths in Antarctica.</title>
        <authorList>
            <person name="Sedlacek I."/>
            <person name="Pantucek R."/>
            <person name="Zeman M."/>
            <person name="Holochova P."/>
            <person name="Kralova S."/>
            <person name="Stankova E."/>
            <person name="Sedo O."/>
            <person name="Micenkova L."/>
            <person name="Svec P."/>
            <person name="Gupta V."/>
            <person name="Sood U."/>
            <person name="Korpole U.S."/>
            <person name="Lal R."/>
        </authorList>
    </citation>
    <scope>NUCLEOTIDE SEQUENCE [LARGE SCALE GENOMIC DNA]</scope>
    <source>
        <strain evidence="2 3">P5252</strain>
    </source>
</reference>
<dbReference type="RefSeq" id="WP_176897674.1">
    <property type="nucleotide sequence ID" value="NZ_JABKAV010000004.1"/>
</dbReference>
<comment type="caution">
    <text evidence="2">The sequence shown here is derived from an EMBL/GenBank/DDBJ whole genome shotgun (WGS) entry which is preliminary data.</text>
</comment>
<keyword evidence="1" id="KW-0732">Signal</keyword>
<dbReference type="EMBL" id="JABKAV010000004">
    <property type="protein sequence ID" value="NVO83743.1"/>
    <property type="molecule type" value="Genomic_DNA"/>
</dbReference>
<evidence type="ECO:0000256" key="1">
    <source>
        <dbReference type="SAM" id="SignalP"/>
    </source>
</evidence>